<keyword evidence="4" id="KW-0336">GPI-anchor</keyword>
<protein>
    <recommendedName>
        <fullName evidence="11">Small ribosomal subunit protein uS4 N-terminal domain-containing protein</fullName>
    </recommendedName>
</protein>
<comment type="caution">
    <text evidence="12">The sequence shown here is derived from an EMBL/GenBank/DDBJ whole genome shotgun (WGS) entry which is preliminary data.</text>
</comment>
<keyword evidence="8" id="KW-0325">Glycoprotein</keyword>
<evidence type="ECO:0000256" key="3">
    <source>
        <dbReference type="ARBA" id="ARBA00022475"/>
    </source>
</evidence>
<keyword evidence="6" id="KW-0472">Membrane</keyword>
<dbReference type="InterPro" id="IPR001912">
    <property type="entry name" value="Ribosomal_uS4_N"/>
</dbReference>
<feature type="chain" id="PRO_5041428130" description="Small ribosomal subunit protein uS4 N-terminal domain-containing protein" evidence="10">
    <location>
        <begin position="20"/>
        <end position="182"/>
    </location>
</feature>
<organism evidence="12 13">
    <name type="scientific">Cnephaeus nilssonii</name>
    <name type="common">Northern bat</name>
    <name type="synonym">Eptesicus nilssonii</name>
    <dbReference type="NCBI Taxonomy" id="3371016"/>
    <lineage>
        <taxon>Eukaryota</taxon>
        <taxon>Metazoa</taxon>
        <taxon>Chordata</taxon>
        <taxon>Craniata</taxon>
        <taxon>Vertebrata</taxon>
        <taxon>Euteleostomi</taxon>
        <taxon>Mammalia</taxon>
        <taxon>Eutheria</taxon>
        <taxon>Laurasiatheria</taxon>
        <taxon>Chiroptera</taxon>
        <taxon>Yangochiroptera</taxon>
        <taxon>Vespertilionidae</taxon>
        <taxon>Cnephaeus</taxon>
    </lineage>
</organism>
<name>A0AA40IC96_CNENI</name>
<dbReference type="EMBL" id="JAULJE010000001">
    <property type="protein sequence ID" value="KAK1346908.1"/>
    <property type="molecule type" value="Genomic_DNA"/>
</dbReference>
<keyword evidence="9" id="KW-0449">Lipoprotein</keyword>
<dbReference type="Proteomes" id="UP001177744">
    <property type="component" value="Unassembled WGS sequence"/>
</dbReference>
<evidence type="ECO:0000256" key="7">
    <source>
        <dbReference type="ARBA" id="ARBA00023157"/>
    </source>
</evidence>
<evidence type="ECO:0000256" key="8">
    <source>
        <dbReference type="ARBA" id="ARBA00023180"/>
    </source>
</evidence>
<dbReference type="SMART" id="SM01390">
    <property type="entry name" value="Ribosomal_S4"/>
    <property type="match status" value="1"/>
</dbReference>
<gene>
    <name evidence="12" type="ORF">QTO34_000768</name>
</gene>
<feature type="domain" description="Small ribosomal subunit protein uS4 N-terminal" evidence="11">
    <location>
        <begin position="69"/>
        <end position="165"/>
    </location>
</feature>
<evidence type="ECO:0000256" key="4">
    <source>
        <dbReference type="ARBA" id="ARBA00022622"/>
    </source>
</evidence>
<dbReference type="GO" id="GO:0098552">
    <property type="term" value="C:side of membrane"/>
    <property type="evidence" value="ECO:0007669"/>
    <property type="project" value="UniProtKB-KW"/>
</dbReference>
<proteinExistence type="inferred from homology"/>
<evidence type="ECO:0000256" key="1">
    <source>
        <dbReference type="ARBA" id="ARBA00004609"/>
    </source>
</evidence>
<evidence type="ECO:0000256" key="10">
    <source>
        <dbReference type="SAM" id="SignalP"/>
    </source>
</evidence>
<keyword evidence="5 10" id="KW-0732">Signal</keyword>
<keyword evidence="7" id="KW-1015">Disulfide bond</keyword>
<sequence>MVLGWLLFLVMALPSVTTGAKECIFCDLTDSSDCTGIPMTCGDDEECFMGEGMAPASAPELAAAILVRKLNFHKQKLLKQVDFLNWQFTDQNLHKLHVLWPYWLQRRKDYKCYNQLSRPVHELAWLLQDLPKCNLFHTHTLATLLDKLYDLGLVLMCSLLSRALRCSQGLVLQPLQRAHCAP</sequence>
<evidence type="ECO:0000256" key="2">
    <source>
        <dbReference type="ARBA" id="ARBA00007465"/>
    </source>
</evidence>
<accession>A0AA40IC96</accession>
<feature type="signal peptide" evidence="10">
    <location>
        <begin position="1"/>
        <end position="19"/>
    </location>
</feature>
<dbReference type="GO" id="GO:0019843">
    <property type="term" value="F:rRNA binding"/>
    <property type="evidence" value="ECO:0007669"/>
    <property type="project" value="InterPro"/>
</dbReference>
<evidence type="ECO:0000256" key="9">
    <source>
        <dbReference type="ARBA" id="ARBA00023288"/>
    </source>
</evidence>
<keyword evidence="3" id="KW-1003">Cell membrane</keyword>
<keyword evidence="13" id="KW-1185">Reference proteome</keyword>
<comment type="subcellular location">
    <subcellularLocation>
        <location evidence="1">Cell membrane</location>
        <topology evidence="1">Lipid-anchor</topology>
        <topology evidence="1">GPI-anchor</topology>
    </subcellularLocation>
</comment>
<dbReference type="AlphaFoldDB" id="A0AA40IC96"/>
<dbReference type="GO" id="GO:0035036">
    <property type="term" value="P:sperm-egg recognition"/>
    <property type="evidence" value="ECO:0007669"/>
    <property type="project" value="TreeGrafter"/>
</dbReference>
<evidence type="ECO:0000313" key="12">
    <source>
        <dbReference type="EMBL" id="KAK1346908.1"/>
    </source>
</evidence>
<dbReference type="InterPro" id="IPR046354">
    <property type="entry name" value="SPACA4/Bouncer"/>
</dbReference>
<dbReference type="GO" id="GO:0005886">
    <property type="term" value="C:plasma membrane"/>
    <property type="evidence" value="ECO:0007669"/>
    <property type="project" value="UniProtKB-SubCell"/>
</dbReference>
<dbReference type="PANTHER" id="PTHR47613">
    <property type="entry name" value="SPERM ACROSOME MEMBRANE-ASSOCIATED PROTEIN 4"/>
    <property type="match status" value="1"/>
</dbReference>
<evidence type="ECO:0000259" key="11">
    <source>
        <dbReference type="SMART" id="SM01390"/>
    </source>
</evidence>
<dbReference type="Pfam" id="PF00163">
    <property type="entry name" value="Ribosomal_S4"/>
    <property type="match status" value="1"/>
</dbReference>
<evidence type="ECO:0000256" key="5">
    <source>
        <dbReference type="ARBA" id="ARBA00022729"/>
    </source>
</evidence>
<dbReference type="PANTHER" id="PTHR47613:SF1">
    <property type="entry name" value="SPERM ACROSOME MEMBRANE-ASSOCIATED PROTEIN 4"/>
    <property type="match status" value="1"/>
</dbReference>
<evidence type="ECO:0000313" key="13">
    <source>
        <dbReference type="Proteomes" id="UP001177744"/>
    </source>
</evidence>
<evidence type="ECO:0000256" key="6">
    <source>
        <dbReference type="ARBA" id="ARBA00023136"/>
    </source>
</evidence>
<reference evidence="12" key="1">
    <citation type="submission" date="2023-06" db="EMBL/GenBank/DDBJ databases">
        <title>Reference genome for the Northern bat (Eptesicus nilssonii), a most northern bat species.</title>
        <authorList>
            <person name="Laine V.N."/>
            <person name="Pulliainen A.T."/>
            <person name="Lilley T.M."/>
        </authorList>
    </citation>
    <scope>NUCLEOTIDE SEQUENCE</scope>
    <source>
        <strain evidence="12">BLF_Eptnil</strain>
        <tissue evidence="12">Kidney</tissue>
    </source>
</reference>
<comment type="similarity">
    <text evidence="2">Belongs to the universal ribosomal protein uS4 family.</text>
</comment>